<protein>
    <recommendedName>
        <fullName evidence="4">Probable cell division protein WhiA</fullName>
    </recommendedName>
</protein>
<name>A0A9D2H3K0_9FIRM</name>
<reference evidence="7" key="2">
    <citation type="submission" date="2021-04" db="EMBL/GenBank/DDBJ databases">
        <authorList>
            <person name="Gilroy R."/>
        </authorList>
    </citation>
    <scope>NUCLEOTIDE SEQUENCE</scope>
    <source>
        <strain evidence="7">CHK156-179</strain>
    </source>
</reference>
<gene>
    <name evidence="4 7" type="primary">whiA</name>
    <name evidence="7" type="ORF">H9797_05890</name>
</gene>
<evidence type="ECO:0000313" key="7">
    <source>
        <dbReference type="EMBL" id="HJA02890.1"/>
    </source>
</evidence>
<keyword evidence="3 4" id="KW-0131">Cell cycle</keyword>
<comment type="similarity">
    <text evidence="4">Belongs to the WhiA family.</text>
</comment>
<dbReference type="InterPro" id="IPR027434">
    <property type="entry name" value="Homing_endonucl"/>
</dbReference>
<evidence type="ECO:0000313" key="8">
    <source>
        <dbReference type="Proteomes" id="UP000824221"/>
    </source>
</evidence>
<dbReference type="Gene3D" id="3.10.28.10">
    <property type="entry name" value="Homing endonucleases"/>
    <property type="match status" value="1"/>
</dbReference>
<accession>A0A9D2H3K0</accession>
<dbReference type="EMBL" id="DXAJ01000090">
    <property type="protein sequence ID" value="HJA02890.1"/>
    <property type="molecule type" value="Genomic_DNA"/>
</dbReference>
<dbReference type="GO" id="GO:0043937">
    <property type="term" value="P:regulation of sporulation"/>
    <property type="evidence" value="ECO:0007669"/>
    <property type="project" value="InterPro"/>
</dbReference>
<keyword evidence="1 4" id="KW-0132">Cell division</keyword>
<dbReference type="Pfam" id="PF02650">
    <property type="entry name" value="HTH_WhiA"/>
    <property type="match status" value="1"/>
</dbReference>
<dbReference type="PANTHER" id="PTHR37307">
    <property type="entry name" value="CELL DIVISION PROTEIN WHIA-RELATED"/>
    <property type="match status" value="1"/>
</dbReference>
<evidence type="ECO:0000256" key="2">
    <source>
        <dbReference type="ARBA" id="ARBA00023125"/>
    </source>
</evidence>
<keyword evidence="2 4" id="KW-0238">DNA-binding</keyword>
<evidence type="ECO:0000256" key="1">
    <source>
        <dbReference type="ARBA" id="ARBA00022618"/>
    </source>
</evidence>
<evidence type="ECO:0000256" key="4">
    <source>
        <dbReference type="HAMAP-Rule" id="MF_01420"/>
    </source>
</evidence>
<dbReference type="PANTHER" id="PTHR37307:SF1">
    <property type="entry name" value="CELL DIVISION PROTEIN WHIA-RELATED"/>
    <property type="match status" value="1"/>
</dbReference>
<dbReference type="InterPro" id="IPR039518">
    <property type="entry name" value="WhiA_LAGLIDADG_dom"/>
</dbReference>
<feature type="domain" description="Sporulation regulator WhiA C-terminal" evidence="5">
    <location>
        <begin position="217"/>
        <end position="296"/>
    </location>
</feature>
<evidence type="ECO:0000259" key="6">
    <source>
        <dbReference type="Pfam" id="PF14527"/>
    </source>
</evidence>
<organism evidence="7 8">
    <name type="scientific">Candidatus Gallimonas gallistercoris</name>
    <dbReference type="NCBI Taxonomy" id="2838602"/>
    <lineage>
        <taxon>Bacteria</taxon>
        <taxon>Bacillati</taxon>
        <taxon>Bacillota</taxon>
        <taxon>Clostridia</taxon>
        <taxon>Candidatus Gallimonas</taxon>
    </lineage>
</organism>
<dbReference type="HAMAP" id="MF_01420">
    <property type="entry name" value="HTH_type_WhiA"/>
    <property type="match status" value="1"/>
</dbReference>
<proteinExistence type="inferred from homology"/>
<reference evidence="7" key="1">
    <citation type="journal article" date="2021" name="PeerJ">
        <title>Extensive microbial diversity within the chicken gut microbiome revealed by metagenomics and culture.</title>
        <authorList>
            <person name="Gilroy R."/>
            <person name="Ravi A."/>
            <person name="Getino M."/>
            <person name="Pursley I."/>
            <person name="Horton D.L."/>
            <person name="Alikhan N.F."/>
            <person name="Baker D."/>
            <person name="Gharbi K."/>
            <person name="Hall N."/>
            <person name="Watson M."/>
            <person name="Adriaenssens E.M."/>
            <person name="Foster-Nyarko E."/>
            <person name="Jarju S."/>
            <person name="Secka A."/>
            <person name="Antonio M."/>
            <person name="Oren A."/>
            <person name="Chaudhuri R.R."/>
            <person name="La Ragione R."/>
            <person name="Hildebrand F."/>
            <person name="Pallen M.J."/>
        </authorList>
    </citation>
    <scope>NUCLEOTIDE SEQUENCE</scope>
    <source>
        <strain evidence="7">CHK156-179</strain>
    </source>
</reference>
<dbReference type="GO" id="GO:0003677">
    <property type="term" value="F:DNA binding"/>
    <property type="evidence" value="ECO:0007669"/>
    <property type="project" value="UniProtKB-UniRule"/>
</dbReference>
<sequence>MANFTSEVKRELFAAPPKDLCCKKAALFALLATGGSYQDGRIEFVSENERLSALFLALAESVYSVRFDIKEAAFDPKRERDRLTFSYAGGESARIAHEAGFSGGRGIAWAAKRECCALSCLKAAFLGGGSCTVPAAGTRTGYHLEFVFPRAADAEAFQALLLRFDLLGKFARRGERTVVYLKSGDMLSDFCAVAGAEGALRKLNELAAERQERNNSNRVSNCVARNADRTAIASVNQLKIFRELYEKGVFESLSEPLKEAARARVEHPSESLTELAARLNISKSCLNHRIRKLMELYKSTEENT</sequence>
<evidence type="ECO:0000256" key="3">
    <source>
        <dbReference type="ARBA" id="ARBA00023306"/>
    </source>
</evidence>
<dbReference type="AlphaFoldDB" id="A0A9D2H3K0"/>
<comment type="function">
    <text evidence="4">Involved in cell division and chromosome segregation.</text>
</comment>
<dbReference type="Proteomes" id="UP000824221">
    <property type="component" value="Unassembled WGS sequence"/>
</dbReference>
<dbReference type="GO" id="GO:0051301">
    <property type="term" value="P:cell division"/>
    <property type="evidence" value="ECO:0007669"/>
    <property type="project" value="UniProtKB-UniRule"/>
</dbReference>
<dbReference type="Pfam" id="PF14527">
    <property type="entry name" value="LAGLIDADG_WhiA"/>
    <property type="match status" value="1"/>
</dbReference>
<feature type="domain" description="WhiA LAGLIDADG-like" evidence="6">
    <location>
        <begin position="120"/>
        <end position="210"/>
    </location>
</feature>
<dbReference type="InterPro" id="IPR023054">
    <property type="entry name" value="Sporulation_regulator_WhiA_C"/>
</dbReference>
<comment type="caution">
    <text evidence="7">The sequence shown here is derived from an EMBL/GenBank/DDBJ whole genome shotgun (WGS) entry which is preliminary data.</text>
</comment>
<evidence type="ECO:0000259" key="5">
    <source>
        <dbReference type="Pfam" id="PF02650"/>
    </source>
</evidence>
<dbReference type="InterPro" id="IPR003802">
    <property type="entry name" value="Sporulation_regulator_WhiA"/>
</dbReference>
<dbReference type="NCBIfam" id="TIGR00647">
    <property type="entry name" value="DNA_bind_WhiA"/>
    <property type="match status" value="1"/>
</dbReference>